<gene>
    <name evidence="1" type="ORF">EDM58_21950</name>
</gene>
<comment type="caution">
    <text evidence="1">The sequence shown here is derived from an EMBL/GenBank/DDBJ whole genome shotgun (WGS) entry which is preliminary data.</text>
</comment>
<organism evidence="1 2">
    <name type="scientific">Brevibacillus panacihumi</name>
    <dbReference type="NCBI Taxonomy" id="497735"/>
    <lineage>
        <taxon>Bacteria</taxon>
        <taxon>Bacillati</taxon>
        <taxon>Bacillota</taxon>
        <taxon>Bacilli</taxon>
        <taxon>Bacillales</taxon>
        <taxon>Paenibacillaceae</taxon>
        <taxon>Brevibacillus</taxon>
    </lineage>
</organism>
<sequence>MKLNTPVNFAGRLYMPGESVKGALPLEYLEQLRANGLISEHEAESQPEKVITDPTMTEISVEEFAKLNASEQKGILDQRGIEAGSNGKERTEQYQAWLDQIKGGSDAEL</sequence>
<dbReference type="RefSeq" id="WP_122915234.1">
    <property type="nucleotide sequence ID" value="NZ_RHHT01000062.1"/>
</dbReference>
<accession>A0A3M8C982</accession>
<dbReference type="EMBL" id="RHHT01000062">
    <property type="protein sequence ID" value="RNB72169.1"/>
    <property type="molecule type" value="Genomic_DNA"/>
</dbReference>
<reference evidence="1 2" key="1">
    <citation type="submission" date="2018-10" db="EMBL/GenBank/DDBJ databases">
        <title>Phylogenomics of Brevibacillus.</title>
        <authorList>
            <person name="Dunlap C."/>
        </authorList>
    </citation>
    <scope>NUCLEOTIDE SEQUENCE [LARGE SCALE GENOMIC DNA]</scope>
    <source>
        <strain evidence="1 2">JCM 15085</strain>
    </source>
</reference>
<name>A0A3M8C982_9BACL</name>
<evidence type="ECO:0000313" key="2">
    <source>
        <dbReference type="Proteomes" id="UP000281915"/>
    </source>
</evidence>
<dbReference type="AlphaFoldDB" id="A0A3M8C982"/>
<evidence type="ECO:0000313" key="1">
    <source>
        <dbReference type="EMBL" id="RNB72169.1"/>
    </source>
</evidence>
<dbReference type="Proteomes" id="UP000281915">
    <property type="component" value="Unassembled WGS sequence"/>
</dbReference>
<proteinExistence type="predicted"/>
<protein>
    <submittedName>
        <fullName evidence="1">Uncharacterized protein</fullName>
    </submittedName>
</protein>